<gene>
    <name evidence="2" type="ORF">A0H81_09092</name>
</gene>
<dbReference type="OrthoDB" id="419631at2759"/>
<feature type="region of interest" description="Disordered" evidence="1">
    <location>
        <begin position="1"/>
        <end position="80"/>
    </location>
</feature>
<dbReference type="EMBL" id="LUGG01000013">
    <property type="protein sequence ID" value="OBZ70609.1"/>
    <property type="molecule type" value="Genomic_DNA"/>
</dbReference>
<comment type="caution">
    <text evidence="2">The sequence shown here is derived from an EMBL/GenBank/DDBJ whole genome shotgun (WGS) entry which is preliminary data.</text>
</comment>
<dbReference type="Proteomes" id="UP000092993">
    <property type="component" value="Unassembled WGS sequence"/>
</dbReference>
<evidence type="ECO:0000313" key="2">
    <source>
        <dbReference type="EMBL" id="OBZ70609.1"/>
    </source>
</evidence>
<feature type="compositionally biased region" description="Polar residues" evidence="1">
    <location>
        <begin position="59"/>
        <end position="79"/>
    </location>
</feature>
<reference evidence="2 3" key="1">
    <citation type="submission" date="2016-03" db="EMBL/GenBank/DDBJ databases">
        <title>Whole genome sequencing of Grifola frondosa 9006-11.</title>
        <authorList>
            <person name="Min B."/>
            <person name="Park H."/>
            <person name="Kim J.-G."/>
            <person name="Cho H."/>
            <person name="Oh Y.-L."/>
            <person name="Kong W.-S."/>
            <person name="Choi I.-G."/>
        </authorList>
    </citation>
    <scope>NUCLEOTIDE SEQUENCE [LARGE SCALE GENOMIC DNA]</scope>
    <source>
        <strain evidence="2 3">9006-11</strain>
    </source>
</reference>
<accession>A0A1C7M2L0</accession>
<feature type="compositionally biased region" description="Basic and acidic residues" evidence="1">
    <location>
        <begin position="30"/>
        <end position="50"/>
    </location>
</feature>
<dbReference type="Pfam" id="PF07004">
    <property type="entry name" value="SHIPPO-rpt"/>
    <property type="match status" value="2"/>
</dbReference>
<protein>
    <submittedName>
        <fullName evidence="2">Uncharacterized protein</fullName>
    </submittedName>
</protein>
<evidence type="ECO:0000313" key="3">
    <source>
        <dbReference type="Proteomes" id="UP000092993"/>
    </source>
</evidence>
<feature type="region of interest" description="Disordered" evidence="1">
    <location>
        <begin position="110"/>
        <end position="134"/>
    </location>
</feature>
<evidence type="ECO:0000256" key="1">
    <source>
        <dbReference type="SAM" id="MobiDB-lite"/>
    </source>
</evidence>
<organism evidence="2 3">
    <name type="scientific">Grifola frondosa</name>
    <name type="common">Maitake</name>
    <name type="synonym">Polyporus frondosus</name>
    <dbReference type="NCBI Taxonomy" id="5627"/>
    <lineage>
        <taxon>Eukaryota</taxon>
        <taxon>Fungi</taxon>
        <taxon>Dikarya</taxon>
        <taxon>Basidiomycota</taxon>
        <taxon>Agaricomycotina</taxon>
        <taxon>Agaricomycetes</taxon>
        <taxon>Polyporales</taxon>
        <taxon>Grifolaceae</taxon>
        <taxon>Grifola</taxon>
    </lineage>
</organism>
<feature type="compositionally biased region" description="Basic and acidic residues" evidence="1">
    <location>
        <begin position="123"/>
        <end position="134"/>
    </location>
</feature>
<keyword evidence="3" id="KW-1185">Reference proteome</keyword>
<feature type="compositionally biased region" description="Basic and acidic residues" evidence="1">
    <location>
        <begin position="178"/>
        <end position="200"/>
    </location>
</feature>
<sequence length="313" mass="35140">MFPKGPRFVATKSSDIPGPNTYNPQDPEYDAYKRGAFLEKTNRFNKDKPSDVPGPGAYNTDTNPTVPKVTNSTKSSSSDRYAVLQRKVEELERLHVEAKKAHHLELERLKSELSRAQKGAAEQTERADKLKKQNEAFDARVQELKKASSSEQSELRELRIKLCAAEHERIQLASKQNEGAEARKALQAAEERRREEVRERDRKIAELEKSLGAEKKRRETVNARLQDLRGQADGKAQEARAAMVDLEKHLQVTTAEAQEAKSALAVVEIQAQSRREIVRATRAAPLPLDSCGSRVWPVSIVHCASILSRSRQA</sequence>
<feature type="region of interest" description="Disordered" evidence="1">
    <location>
        <begin position="174"/>
        <end position="200"/>
    </location>
</feature>
<dbReference type="InterPro" id="IPR010736">
    <property type="entry name" value="SHIPPO-rpt"/>
</dbReference>
<dbReference type="AlphaFoldDB" id="A0A1C7M2L0"/>
<name>A0A1C7M2L0_GRIFR</name>
<proteinExistence type="predicted"/>